<keyword evidence="2" id="KW-1185">Reference proteome</keyword>
<reference evidence="2" key="1">
    <citation type="submission" date="2016-10" db="EMBL/GenBank/DDBJ databases">
        <authorList>
            <person name="Varghese N."/>
            <person name="Submissions S."/>
        </authorList>
    </citation>
    <scope>NUCLEOTIDE SEQUENCE [LARGE SCALE GENOMIC DNA]</scope>
    <source>
        <strain evidence="2">CGMCC 1.10329</strain>
    </source>
</reference>
<sequence>MDDERSDAADPPMLSRRGLLAVAGASALAGCNGLPEFGEEAEPAIRAYDLPDVDRREEPVVPESVPVEIAPEYFDASRNRVTTLLADLPTPLGPGDIPNGYVREQLVDAAADATDRLSEAQGAPTALVALTALRQARADARYAAAGWAVVEEDRSAETLEAEHRQVVSDAQSVRDDHEYVGDDPVRAALVHRRIEDLLERAIATDDPRREGNRLLAVAEWGETVESALACLGDARHLDEQFTASLPADAGTVEETLRGAAEALFADVQSRNSNVPPEPTGEEWGVQELVIDELRQRFIYGAGRVADANGPASAVVDANRQLTRVEALDRLRGRIDDGDLSRPQSAEAVREIRSNAYDALRTALADSAAPDLTRTAITNAGWRVAHADRDLSRYDGEFPVSRLDRTIAEYVVATAVGQAAPGVSEETAETLESA</sequence>
<evidence type="ECO:0000313" key="2">
    <source>
        <dbReference type="Proteomes" id="UP000183769"/>
    </source>
</evidence>
<dbReference type="AlphaFoldDB" id="A0A1I5TPZ8"/>
<proteinExistence type="predicted"/>
<accession>A0A1I5TPZ8</accession>
<gene>
    <name evidence="1" type="ORF">SAMN05216277_11040</name>
</gene>
<dbReference type="PROSITE" id="PS51257">
    <property type="entry name" value="PROKAR_LIPOPROTEIN"/>
    <property type="match status" value="1"/>
</dbReference>
<dbReference type="EMBL" id="FOXI01000010">
    <property type="protein sequence ID" value="SFP84981.1"/>
    <property type="molecule type" value="Genomic_DNA"/>
</dbReference>
<name>A0A1I5TPZ8_9EURY</name>
<dbReference type="RefSeq" id="WP_174955944.1">
    <property type="nucleotide sequence ID" value="NZ_FOXI01000010.1"/>
</dbReference>
<protein>
    <submittedName>
        <fullName evidence="1">Uncharacterized protein</fullName>
    </submittedName>
</protein>
<organism evidence="1 2">
    <name type="scientific">Halolamina pelagica</name>
    <dbReference type="NCBI Taxonomy" id="699431"/>
    <lineage>
        <taxon>Archaea</taxon>
        <taxon>Methanobacteriati</taxon>
        <taxon>Methanobacteriota</taxon>
        <taxon>Stenosarchaea group</taxon>
        <taxon>Halobacteria</taxon>
        <taxon>Halobacteriales</taxon>
        <taxon>Haloferacaceae</taxon>
    </lineage>
</organism>
<evidence type="ECO:0000313" key="1">
    <source>
        <dbReference type="EMBL" id="SFP84981.1"/>
    </source>
</evidence>
<dbReference type="Proteomes" id="UP000183769">
    <property type="component" value="Unassembled WGS sequence"/>
</dbReference>
<dbReference type="OrthoDB" id="350675at2157"/>